<dbReference type="GO" id="GO:0003677">
    <property type="term" value="F:DNA binding"/>
    <property type="evidence" value="ECO:0007669"/>
    <property type="project" value="UniProtKB-KW"/>
</dbReference>
<dbReference type="InterPro" id="IPR007627">
    <property type="entry name" value="RNA_pol_sigma70_r2"/>
</dbReference>
<dbReference type="Gene3D" id="1.10.10.10">
    <property type="entry name" value="Winged helix-like DNA-binding domain superfamily/Winged helix DNA-binding domain"/>
    <property type="match status" value="1"/>
</dbReference>
<dbReference type="GO" id="GO:0016987">
    <property type="term" value="F:sigma factor activity"/>
    <property type="evidence" value="ECO:0007669"/>
    <property type="project" value="UniProtKB-KW"/>
</dbReference>
<dbReference type="InterPro" id="IPR036388">
    <property type="entry name" value="WH-like_DNA-bd_sf"/>
</dbReference>
<dbReference type="PANTHER" id="PTHR43133">
    <property type="entry name" value="RNA POLYMERASE ECF-TYPE SIGMA FACTO"/>
    <property type="match status" value="1"/>
</dbReference>
<dbReference type="InterPro" id="IPR039425">
    <property type="entry name" value="RNA_pol_sigma-70-like"/>
</dbReference>
<keyword evidence="4" id="KW-0238">DNA-binding</keyword>
<dbReference type="SUPFAM" id="SSF88946">
    <property type="entry name" value="Sigma2 domain of RNA polymerase sigma factors"/>
    <property type="match status" value="1"/>
</dbReference>
<name>A0A9D1V201_9FIRM</name>
<organism evidence="8 9">
    <name type="scientific">Candidatus Allofournierella pullicola</name>
    <dbReference type="NCBI Taxonomy" id="2838596"/>
    <lineage>
        <taxon>Bacteria</taxon>
        <taxon>Bacillati</taxon>
        <taxon>Bacillota</taxon>
        <taxon>Clostridia</taxon>
        <taxon>Eubacteriales</taxon>
        <taxon>Oscillospiraceae</taxon>
        <taxon>Allofournierella</taxon>
    </lineage>
</organism>
<dbReference type="InterPro" id="IPR013324">
    <property type="entry name" value="RNA_pol_sigma_r3/r4-like"/>
</dbReference>
<gene>
    <name evidence="8" type="ORF">H9865_00040</name>
</gene>
<evidence type="ECO:0000256" key="1">
    <source>
        <dbReference type="ARBA" id="ARBA00010641"/>
    </source>
</evidence>
<dbReference type="Pfam" id="PF04542">
    <property type="entry name" value="Sigma70_r2"/>
    <property type="match status" value="1"/>
</dbReference>
<reference evidence="8" key="1">
    <citation type="journal article" date="2021" name="PeerJ">
        <title>Extensive microbial diversity within the chicken gut microbiome revealed by metagenomics and culture.</title>
        <authorList>
            <person name="Gilroy R."/>
            <person name="Ravi A."/>
            <person name="Getino M."/>
            <person name="Pursley I."/>
            <person name="Horton D.L."/>
            <person name="Alikhan N.F."/>
            <person name="Baker D."/>
            <person name="Gharbi K."/>
            <person name="Hall N."/>
            <person name="Watson M."/>
            <person name="Adriaenssens E.M."/>
            <person name="Foster-Nyarko E."/>
            <person name="Jarju S."/>
            <person name="Secka A."/>
            <person name="Antonio M."/>
            <person name="Oren A."/>
            <person name="Chaudhuri R.R."/>
            <person name="La Ragione R."/>
            <person name="Hildebrand F."/>
            <person name="Pallen M.J."/>
        </authorList>
    </citation>
    <scope>NUCLEOTIDE SEQUENCE</scope>
    <source>
        <strain evidence="8">2239</strain>
    </source>
</reference>
<protein>
    <submittedName>
        <fullName evidence="8">Sigma-70 family RNA polymerase sigma factor</fullName>
    </submittedName>
</protein>
<evidence type="ECO:0000259" key="6">
    <source>
        <dbReference type="Pfam" id="PF04542"/>
    </source>
</evidence>
<dbReference type="AlphaFoldDB" id="A0A9D1V201"/>
<dbReference type="EMBL" id="DXFW01000001">
    <property type="protein sequence ID" value="HIX04488.1"/>
    <property type="molecule type" value="Genomic_DNA"/>
</dbReference>
<evidence type="ECO:0000256" key="2">
    <source>
        <dbReference type="ARBA" id="ARBA00023015"/>
    </source>
</evidence>
<dbReference type="NCBIfam" id="TIGR02937">
    <property type="entry name" value="sigma70-ECF"/>
    <property type="match status" value="1"/>
</dbReference>
<feature type="domain" description="RNA polymerase sigma factor 70 region 4 type 2" evidence="7">
    <location>
        <begin position="111"/>
        <end position="163"/>
    </location>
</feature>
<accession>A0A9D1V201</accession>
<evidence type="ECO:0000256" key="3">
    <source>
        <dbReference type="ARBA" id="ARBA00023082"/>
    </source>
</evidence>
<reference evidence="8" key="2">
    <citation type="submission" date="2021-04" db="EMBL/GenBank/DDBJ databases">
        <authorList>
            <person name="Gilroy R."/>
        </authorList>
    </citation>
    <scope>NUCLEOTIDE SEQUENCE</scope>
    <source>
        <strain evidence="8">2239</strain>
    </source>
</reference>
<evidence type="ECO:0000313" key="9">
    <source>
        <dbReference type="Proteomes" id="UP000824193"/>
    </source>
</evidence>
<feature type="domain" description="RNA polymerase sigma-70 region 2" evidence="6">
    <location>
        <begin position="21"/>
        <end position="87"/>
    </location>
</feature>
<dbReference type="Proteomes" id="UP000824193">
    <property type="component" value="Unassembled WGS sequence"/>
</dbReference>
<evidence type="ECO:0000256" key="5">
    <source>
        <dbReference type="ARBA" id="ARBA00023163"/>
    </source>
</evidence>
<sequence length="174" mass="19535">MNERELVEGIARKEEEAARALVEQYGGLLRAVIRRHAPGLDEEDLLADALLAVWQNIHRFDRRGSFKNWAAAVARYRAIDAVRKAARSMPAGDAAQLEALGGSTLDEYLTLELEDLFRGLAPADRELLLARYYYGEPAEGLAARHGITVGALNTRLTRARQRLARQLQERRETL</sequence>
<comment type="similarity">
    <text evidence="1">Belongs to the sigma-70 factor family. ECF subfamily.</text>
</comment>
<evidence type="ECO:0000313" key="8">
    <source>
        <dbReference type="EMBL" id="HIX04488.1"/>
    </source>
</evidence>
<keyword evidence="3" id="KW-0731">Sigma factor</keyword>
<dbReference type="InterPro" id="IPR013249">
    <property type="entry name" value="RNA_pol_sigma70_r4_t2"/>
</dbReference>
<dbReference type="InterPro" id="IPR014284">
    <property type="entry name" value="RNA_pol_sigma-70_dom"/>
</dbReference>
<keyword evidence="5" id="KW-0804">Transcription</keyword>
<keyword evidence="2" id="KW-0805">Transcription regulation</keyword>
<proteinExistence type="inferred from homology"/>
<evidence type="ECO:0000259" key="7">
    <source>
        <dbReference type="Pfam" id="PF08281"/>
    </source>
</evidence>
<evidence type="ECO:0000256" key="4">
    <source>
        <dbReference type="ARBA" id="ARBA00023125"/>
    </source>
</evidence>
<dbReference type="InterPro" id="IPR013325">
    <property type="entry name" value="RNA_pol_sigma_r2"/>
</dbReference>
<dbReference type="PANTHER" id="PTHR43133:SF8">
    <property type="entry name" value="RNA POLYMERASE SIGMA FACTOR HI_1459-RELATED"/>
    <property type="match status" value="1"/>
</dbReference>
<dbReference type="SUPFAM" id="SSF88659">
    <property type="entry name" value="Sigma3 and sigma4 domains of RNA polymerase sigma factors"/>
    <property type="match status" value="1"/>
</dbReference>
<dbReference type="GO" id="GO:0006352">
    <property type="term" value="P:DNA-templated transcription initiation"/>
    <property type="evidence" value="ECO:0007669"/>
    <property type="project" value="InterPro"/>
</dbReference>
<dbReference type="Gene3D" id="1.10.1740.10">
    <property type="match status" value="1"/>
</dbReference>
<comment type="caution">
    <text evidence="8">The sequence shown here is derived from an EMBL/GenBank/DDBJ whole genome shotgun (WGS) entry which is preliminary data.</text>
</comment>
<dbReference type="Pfam" id="PF08281">
    <property type="entry name" value="Sigma70_r4_2"/>
    <property type="match status" value="1"/>
</dbReference>